<reference evidence="3" key="1">
    <citation type="submission" date="2011-03" db="EMBL/GenBank/DDBJ databases">
        <authorList>
            <person name="Voget S."/>
            <person name="Streit W.R."/>
            <person name="Jaeger K.E."/>
            <person name="Daniel R."/>
        </authorList>
    </citation>
    <scope>NUCLEOTIDE SEQUENCE [LARGE SCALE GENOMIC DNA]</scope>
    <source>
        <strain evidence="3">PG1</strain>
    </source>
</reference>
<dbReference type="InterPro" id="IPR000683">
    <property type="entry name" value="Gfo/Idh/MocA-like_OxRdtase_N"/>
</dbReference>
<organism evidence="2 3">
    <name type="scientific">Burkholderia plantarii</name>
    <dbReference type="NCBI Taxonomy" id="41899"/>
    <lineage>
        <taxon>Bacteria</taxon>
        <taxon>Pseudomonadati</taxon>
        <taxon>Pseudomonadota</taxon>
        <taxon>Betaproteobacteria</taxon>
        <taxon>Burkholderiales</taxon>
        <taxon>Burkholderiaceae</taxon>
        <taxon>Burkholderia</taxon>
    </lineage>
</organism>
<gene>
    <name evidence="2" type="primary">pchG</name>
    <name evidence="2" type="ORF">BGL_1c20560</name>
</gene>
<evidence type="ECO:0000313" key="3">
    <source>
        <dbReference type="Proteomes" id="UP000031838"/>
    </source>
</evidence>
<evidence type="ECO:0000259" key="1">
    <source>
        <dbReference type="Pfam" id="PF01408"/>
    </source>
</evidence>
<dbReference type="NCBIfam" id="TIGR01761">
    <property type="entry name" value="thiaz-red"/>
    <property type="match status" value="1"/>
</dbReference>
<reference evidence="2 3" key="2">
    <citation type="journal article" date="2016" name="Appl. Microbiol. Biotechnol.">
        <title>Mutations improving production and secretion of extracellular lipase by Burkholderia glumae PG1.</title>
        <authorList>
            <person name="Knapp A."/>
            <person name="Voget S."/>
            <person name="Gao R."/>
            <person name="Zaburannyi N."/>
            <person name="Krysciak D."/>
            <person name="Breuer M."/>
            <person name="Hauer B."/>
            <person name="Streit W.R."/>
            <person name="Muller R."/>
            <person name="Daniel R."/>
            <person name="Jaeger K.E."/>
        </authorList>
    </citation>
    <scope>NUCLEOTIDE SEQUENCE [LARGE SCALE GENOMIC DNA]</scope>
    <source>
        <strain evidence="2 3">PG1</strain>
    </source>
</reference>
<evidence type="ECO:0000313" key="2">
    <source>
        <dbReference type="EMBL" id="AJK46565.1"/>
    </source>
</evidence>
<protein>
    <submittedName>
        <fullName evidence="2">Pyochelin biosynthetic protein PchG</fullName>
    </submittedName>
</protein>
<proteinExistence type="predicted"/>
<dbReference type="Gene3D" id="3.40.50.720">
    <property type="entry name" value="NAD(P)-binding Rossmann-like Domain"/>
    <property type="match status" value="1"/>
</dbReference>
<dbReference type="Pfam" id="PF01408">
    <property type="entry name" value="GFO_IDH_MocA"/>
    <property type="match status" value="1"/>
</dbReference>
<feature type="domain" description="Gfo/Idh/MocA-like oxidoreductase N-terminal" evidence="1">
    <location>
        <begin position="8"/>
        <end position="120"/>
    </location>
</feature>
<dbReference type="PIRSF" id="PIRSF017494">
    <property type="entry name" value="Thiaz_red"/>
    <property type="match status" value="1"/>
</dbReference>
<dbReference type="AlphaFoldDB" id="A0A0B6RZP9"/>
<dbReference type="InterPro" id="IPR010091">
    <property type="entry name" value="Thiazolinyl_imide_reductase"/>
</dbReference>
<name>A0A0B6RZP9_BURPL</name>
<dbReference type="EMBL" id="CP002580">
    <property type="protein sequence ID" value="AJK46565.1"/>
    <property type="molecule type" value="Genomic_DNA"/>
</dbReference>
<dbReference type="InterPro" id="IPR036291">
    <property type="entry name" value="NAD(P)-bd_dom_sf"/>
</dbReference>
<dbReference type="KEGG" id="bgp:BGL_1c20560"/>
<sequence length="355" mass="37810">MSRDALPVVVAGSRFGQFYAAGLAGSGDYRLAGILANGGARSAALAAKVGVPLYETPEALPDDVRLACVAVGGAARGAAGGELARRLMMRGIDVLIEHPLLPVEWDDLLREAGRHRRRCLLNGFYPNLPVVAKFIDVARRLGRKRGAVHVDATCSVQLGYALLEVLAGMLEGVGPWSIEPERAGRSSMRACSMMLVETPVSLRVHNEMAAGDDGHMQLLFRIALQVDGGTWTLASPHGPLLWEPAIRAPGTDARGLFPIFDGAAGVSGLPSVQLYEATPPGWEHIHATVWPQAAVRALAPLVTGHGLAAANQRSTEVTRLWQRLTGVLGFPAQPLHDLPGEALEQALEHTLERAE</sequence>
<dbReference type="OrthoDB" id="9760689at2"/>
<dbReference type="RefSeq" id="WP_042625035.1">
    <property type="nucleotide sequence ID" value="NZ_CP002580.1"/>
</dbReference>
<dbReference type="Proteomes" id="UP000031838">
    <property type="component" value="Chromosome 1"/>
</dbReference>
<accession>A0A0B6RZP9</accession>
<keyword evidence="3" id="KW-1185">Reference proteome</keyword>
<dbReference type="HOGENOM" id="CLU_065125_0_0_4"/>
<dbReference type="SUPFAM" id="SSF51735">
    <property type="entry name" value="NAD(P)-binding Rossmann-fold domains"/>
    <property type="match status" value="1"/>
</dbReference>
<dbReference type="Gene3D" id="3.30.360.10">
    <property type="entry name" value="Dihydrodipicolinate Reductase, domain 2"/>
    <property type="match status" value="1"/>
</dbReference>
<dbReference type="GO" id="GO:0000166">
    <property type="term" value="F:nucleotide binding"/>
    <property type="evidence" value="ECO:0007669"/>
    <property type="project" value="InterPro"/>
</dbReference>